<keyword evidence="1" id="KW-0732">Signal</keyword>
<accession>A0A6M2DCQ3</accession>
<reference evidence="2" key="1">
    <citation type="submission" date="2019-09" db="EMBL/GenBank/DDBJ databases">
        <title>Organ-specific transcriptomic study of the physiology of the cattle tick, Rhipicephalus microplus.</title>
        <authorList>
            <person name="Tirloni L."/>
            <person name="Braz G."/>
            <person name="Gandara A.C.P."/>
            <person name="Sabadin G.A."/>
            <person name="da Silva R.M."/>
            <person name="Guizzo M.G."/>
            <person name="Machado J.A."/>
            <person name="Costa E.P."/>
            <person name="Gomes H.F."/>
            <person name="Moraes J."/>
            <person name="Mota M.B.S."/>
            <person name="Mesquita R.D."/>
            <person name="Alvarenga P.H."/>
            <person name="Alves F."/>
            <person name="Seixas A."/>
            <person name="da Fonseca R.N."/>
            <person name="Fogaca A."/>
            <person name="Logullo C."/>
            <person name="Tanaka A."/>
            <person name="Daffre S."/>
            <person name="Termignoni C."/>
            <person name="Vaz I.S.Jr."/>
            <person name="Oliveira P.L."/>
            <person name="Ribeiro J.M."/>
        </authorList>
    </citation>
    <scope>NUCLEOTIDE SEQUENCE</scope>
    <source>
        <strain evidence="2">Porto Alegre</strain>
    </source>
</reference>
<name>A0A6M2DCQ3_RHIMP</name>
<proteinExistence type="predicted"/>
<organism evidence="2">
    <name type="scientific">Rhipicephalus microplus</name>
    <name type="common">Cattle tick</name>
    <name type="synonym">Boophilus microplus</name>
    <dbReference type="NCBI Taxonomy" id="6941"/>
    <lineage>
        <taxon>Eukaryota</taxon>
        <taxon>Metazoa</taxon>
        <taxon>Ecdysozoa</taxon>
        <taxon>Arthropoda</taxon>
        <taxon>Chelicerata</taxon>
        <taxon>Arachnida</taxon>
        <taxon>Acari</taxon>
        <taxon>Parasitiformes</taxon>
        <taxon>Ixodida</taxon>
        <taxon>Ixodoidea</taxon>
        <taxon>Ixodidae</taxon>
        <taxon>Rhipicephalinae</taxon>
        <taxon>Rhipicephalus</taxon>
        <taxon>Boophilus</taxon>
    </lineage>
</organism>
<feature type="chain" id="PRO_5027098582" evidence="1">
    <location>
        <begin position="26"/>
        <end position="94"/>
    </location>
</feature>
<sequence>MATPNRVNVALSLGAVLMFVDCGVGSHCFAEGERVLATDHLILIGIKSFTGETVEIFALCAQTPSLFGKPHHIYFKWKNLSSERPRLKKATAHV</sequence>
<protein>
    <submittedName>
        <fullName evidence="2">Putative secreted protein ovary overexpressed</fullName>
    </submittedName>
</protein>
<evidence type="ECO:0000313" key="2">
    <source>
        <dbReference type="EMBL" id="NOV42958.1"/>
    </source>
</evidence>
<dbReference type="EMBL" id="GHWJ01010221">
    <property type="protein sequence ID" value="NOV42958.1"/>
    <property type="molecule type" value="Transcribed_RNA"/>
</dbReference>
<evidence type="ECO:0000256" key="1">
    <source>
        <dbReference type="SAM" id="SignalP"/>
    </source>
</evidence>
<dbReference type="AlphaFoldDB" id="A0A6M2DCQ3"/>
<feature type="signal peptide" evidence="1">
    <location>
        <begin position="1"/>
        <end position="25"/>
    </location>
</feature>